<proteinExistence type="predicted"/>
<dbReference type="AlphaFoldDB" id="A0A9D2KMX3"/>
<accession>A0A9D2KMX3</accession>
<dbReference type="Proteomes" id="UP000823900">
    <property type="component" value="Unassembled WGS sequence"/>
</dbReference>
<reference evidence="1" key="2">
    <citation type="submission" date="2021-04" db="EMBL/GenBank/DDBJ databases">
        <authorList>
            <person name="Gilroy R."/>
        </authorList>
    </citation>
    <scope>NUCLEOTIDE SEQUENCE</scope>
    <source>
        <strain evidence="1">CHK178-16964</strain>
    </source>
</reference>
<gene>
    <name evidence="1" type="ORF">IAA07_03255</name>
</gene>
<comment type="caution">
    <text evidence="1">The sequence shown here is derived from an EMBL/GenBank/DDBJ whole genome shotgun (WGS) entry which is preliminary data.</text>
</comment>
<dbReference type="SUPFAM" id="SSF51556">
    <property type="entry name" value="Metallo-dependent hydrolases"/>
    <property type="match status" value="1"/>
</dbReference>
<dbReference type="EMBL" id="DWZA01000028">
    <property type="protein sequence ID" value="HJA70584.1"/>
    <property type="molecule type" value="Genomic_DNA"/>
</dbReference>
<dbReference type="InterPro" id="IPR032466">
    <property type="entry name" value="Metal_Hydrolase"/>
</dbReference>
<reference evidence="1" key="1">
    <citation type="journal article" date="2021" name="PeerJ">
        <title>Extensive microbial diversity within the chicken gut microbiome revealed by metagenomics and culture.</title>
        <authorList>
            <person name="Gilroy R."/>
            <person name="Ravi A."/>
            <person name="Getino M."/>
            <person name="Pursley I."/>
            <person name="Horton D.L."/>
            <person name="Alikhan N.F."/>
            <person name="Baker D."/>
            <person name="Gharbi K."/>
            <person name="Hall N."/>
            <person name="Watson M."/>
            <person name="Adriaenssens E.M."/>
            <person name="Foster-Nyarko E."/>
            <person name="Jarju S."/>
            <person name="Secka A."/>
            <person name="Antonio M."/>
            <person name="Oren A."/>
            <person name="Chaudhuri R.R."/>
            <person name="La Ragione R."/>
            <person name="Hildebrand F."/>
            <person name="Pallen M.J."/>
        </authorList>
    </citation>
    <scope>NUCLEOTIDE SEQUENCE</scope>
    <source>
        <strain evidence="1">CHK178-16964</strain>
    </source>
</reference>
<dbReference type="Pfam" id="PF19799">
    <property type="entry name" value="DUF6282"/>
    <property type="match status" value="1"/>
</dbReference>
<evidence type="ECO:0000313" key="2">
    <source>
        <dbReference type="Proteomes" id="UP000823900"/>
    </source>
</evidence>
<organism evidence="1 2">
    <name type="scientific">Candidatus Lachnoclostridium stercoravium</name>
    <dbReference type="NCBI Taxonomy" id="2838633"/>
    <lineage>
        <taxon>Bacteria</taxon>
        <taxon>Bacillati</taxon>
        <taxon>Bacillota</taxon>
        <taxon>Clostridia</taxon>
        <taxon>Lachnospirales</taxon>
        <taxon>Lachnospiraceae</taxon>
    </lineage>
</organism>
<sequence length="357" mass="39853">MSDIMSRSKQLREWKEKKFGRVITEEELIMRCDPAWPYKHPLGFTDPAVEDRIMEGAVELHAHGSPAAWQSEGRANFYDTAVAVSEAKYKAIVFKDQDCPSYSMAGAIQNALNDRAKEKAKLGEEFTPSKIYGSLTLDFASGGMNLKAVEKALMYDGFCKEIFLPCQDSALLQALFGDESKGIFVSDLKGTLTPEMIKILDMIAEHNDNCKGDTVALATCHVFNEEKYDISKYVHDRGMKVPIIHDHITQEMTQLTTEEALELIDLGTYVEICANSTVPWTSMQNWIVAWDYNLEMTKTLLKERGPEHICLITDSGLSGYNETEGMRMLIRGLLKAGVSEEDIHYMAAIAPAAAIGI</sequence>
<protein>
    <submittedName>
        <fullName evidence="1">Uncharacterized protein</fullName>
    </submittedName>
</protein>
<name>A0A9D2KMX3_9FIRM</name>
<dbReference type="InterPro" id="IPR046249">
    <property type="entry name" value="DUF6282"/>
</dbReference>
<evidence type="ECO:0000313" key="1">
    <source>
        <dbReference type="EMBL" id="HJA70584.1"/>
    </source>
</evidence>